<evidence type="ECO:0000256" key="2">
    <source>
        <dbReference type="ARBA" id="ARBA00022768"/>
    </source>
</evidence>
<keyword evidence="2" id="KW-0251">Elongation factor</keyword>
<dbReference type="PANTHER" id="PTHR11741">
    <property type="entry name" value="ELONGATION FACTOR TS"/>
    <property type="match status" value="1"/>
</dbReference>
<comment type="similarity">
    <text evidence="1">Belongs to the EF-Ts family.</text>
</comment>
<dbReference type="GO" id="GO:0003746">
    <property type="term" value="F:translation elongation factor activity"/>
    <property type="evidence" value="ECO:0007669"/>
    <property type="project" value="UniProtKB-KW"/>
</dbReference>
<protein>
    <submittedName>
        <fullName evidence="5">Unannotated protein</fullName>
    </submittedName>
</protein>
<dbReference type="EMBL" id="CAFABE010000023">
    <property type="protein sequence ID" value="CAB4824873.1"/>
    <property type="molecule type" value="Genomic_DNA"/>
</dbReference>
<dbReference type="GO" id="GO:0005737">
    <property type="term" value="C:cytoplasm"/>
    <property type="evidence" value="ECO:0007669"/>
    <property type="project" value="UniProtKB-ARBA"/>
</dbReference>
<accession>A0A6J6ZWF1</accession>
<gene>
    <name evidence="5" type="ORF">UFOPK3164_00678</name>
    <name evidence="6" type="ORF">UFOPK3427_00201</name>
    <name evidence="7" type="ORF">UFOPK4112_01040</name>
</gene>
<evidence type="ECO:0000313" key="6">
    <source>
        <dbReference type="EMBL" id="CAB4861240.1"/>
    </source>
</evidence>
<evidence type="ECO:0000259" key="4">
    <source>
        <dbReference type="Pfam" id="PF00889"/>
    </source>
</evidence>
<dbReference type="Pfam" id="PF00889">
    <property type="entry name" value="EF_TS"/>
    <property type="match status" value="1"/>
</dbReference>
<evidence type="ECO:0000256" key="1">
    <source>
        <dbReference type="ARBA" id="ARBA00005532"/>
    </source>
</evidence>
<organism evidence="5">
    <name type="scientific">freshwater metagenome</name>
    <dbReference type="NCBI Taxonomy" id="449393"/>
    <lineage>
        <taxon>unclassified sequences</taxon>
        <taxon>metagenomes</taxon>
        <taxon>ecological metagenomes</taxon>
    </lineage>
</organism>
<feature type="domain" description="Translation elongation factor EFTs/EF1B dimerisation" evidence="4">
    <location>
        <begin position="71"/>
        <end position="263"/>
    </location>
</feature>
<dbReference type="AlphaFoldDB" id="A0A6J6ZWF1"/>
<dbReference type="EMBL" id="CAFBPM010000009">
    <property type="protein sequence ID" value="CAB5023163.1"/>
    <property type="molecule type" value="Genomic_DNA"/>
</dbReference>
<dbReference type="SUPFAM" id="SSF54713">
    <property type="entry name" value="Elongation factor Ts (EF-Ts), dimerisation domain"/>
    <property type="match status" value="2"/>
</dbReference>
<dbReference type="PANTHER" id="PTHR11741:SF0">
    <property type="entry name" value="ELONGATION FACTOR TS, MITOCHONDRIAL"/>
    <property type="match status" value="1"/>
</dbReference>
<keyword evidence="3" id="KW-0648">Protein biosynthesis</keyword>
<evidence type="ECO:0000256" key="3">
    <source>
        <dbReference type="ARBA" id="ARBA00022917"/>
    </source>
</evidence>
<dbReference type="SUPFAM" id="SSF46934">
    <property type="entry name" value="UBA-like"/>
    <property type="match status" value="1"/>
</dbReference>
<evidence type="ECO:0000313" key="7">
    <source>
        <dbReference type="EMBL" id="CAB5023163.1"/>
    </source>
</evidence>
<dbReference type="InterPro" id="IPR009060">
    <property type="entry name" value="UBA-like_sf"/>
</dbReference>
<sequence>MASFTAKDVQSLRRSTGVGMLDAKRALEANDGDIQKSSIWLREQGIASAAKRSDRDASQGAVSTVREGGVASIVELRCETDFVAKSAEFVSLVDEIAARVAAEGTGVVESFNDEIDTMRTTLKENISIGEVVRLEAGDGEVVDTYLHHQAGRGVNAVAVVLKGGSEELAHDIAVHAAFARPMVARREDVPAEEVAQERATIESISRNEGKPEASLDKIIEGRMNGWFKERVLLEQPFARDEKKTITQILGDAELVSFAQVIVGD</sequence>
<dbReference type="Gene3D" id="1.10.286.20">
    <property type="match status" value="1"/>
</dbReference>
<dbReference type="HAMAP" id="MF_00050">
    <property type="entry name" value="EF_Ts"/>
    <property type="match status" value="1"/>
</dbReference>
<dbReference type="EMBL" id="CAFBLT010000001">
    <property type="protein sequence ID" value="CAB4861240.1"/>
    <property type="molecule type" value="Genomic_DNA"/>
</dbReference>
<dbReference type="PROSITE" id="PS01126">
    <property type="entry name" value="EF_TS_1"/>
    <property type="match status" value="1"/>
</dbReference>
<dbReference type="FunFam" id="1.10.286.20:FF:000001">
    <property type="entry name" value="Elongation factor Ts"/>
    <property type="match status" value="1"/>
</dbReference>
<dbReference type="InterPro" id="IPR001816">
    <property type="entry name" value="Transl_elong_EFTs/EF1B"/>
</dbReference>
<name>A0A6J6ZWF1_9ZZZZ</name>
<dbReference type="Gene3D" id="1.10.8.10">
    <property type="entry name" value="DNA helicase RuvA subunit, C-terminal domain"/>
    <property type="match status" value="1"/>
</dbReference>
<evidence type="ECO:0000313" key="5">
    <source>
        <dbReference type="EMBL" id="CAB4824873.1"/>
    </source>
</evidence>
<dbReference type="FunFam" id="1.10.8.10:FF:000001">
    <property type="entry name" value="Elongation factor Ts"/>
    <property type="match status" value="1"/>
</dbReference>
<reference evidence="5" key="1">
    <citation type="submission" date="2020-05" db="EMBL/GenBank/DDBJ databases">
        <authorList>
            <person name="Chiriac C."/>
            <person name="Salcher M."/>
            <person name="Ghai R."/>
            <person name="Kavagutti S V."/>
        </authorList>
    </citation>
    <scope>NUCLEOTIDE SEQUENCE</scope>
</reference>
<dbReference type="InterPro" id="IPR018101">
    <property type="entry name" value="Transl_elong_Ts_CS"/>
</dbReference>
<dbReference type="InterPro" id="IPR036402">
    <property type="entry name" value="EF-Ts_dimer_sf"/>
</dbReference>
<dbReference type="NCBIfam" id="TIGR00116">
    <property type="entry name" value="tsf"/>
    <property type="match status" value="1"/>
</dbReference>
<dbReference type="Gene3D" id="3.30.479.20">
    <property type="entry name" value="Elongation factor Ts, dimerisation domain"/>
    <property type="match status" value="2"/>
</dbReference>
<dbReference type="CDD" id="cd14275">
    <property type="entry name" value="UBA_EF-Ts"/>
    <property type="match status" value="1"/>
</dbReference>
<proteinExistence type="inferred from homology"/>
<dbReference type="InterPro" id="IPR014039">
    <property type="entry name" value="Transl_elong_EFTs/EF1B_dimer"/>
</dbReference>